<name>A0A7J8JHX5_ROUAE</name>
<feature type="compositionally biased region" description="Low complexity" evidence="1">
    <location>
        <begin position="52"/>
        <end position="62"/>
    </location>
</feature>
<organism evidence="2 3">
    <name type="scientific">Rousettus aegyptiacus</name>
    <name type="common">Egyptian fruit bat</name>
    <name type="synonym">Pteropus aegyptiacus</name>
    <dbReference type="NCBI Taxonomy" id="9407"/>
    <lineage>
        <taxon>Eukaryota</taxon>
        <taxon>Metazoa</taxon>
        <taxon>Chordata</taxon>
        <taxon>Craniata</taxon>
        <taxon>Vertebrata</taxon>
        <taxon>Euteleostomi</taxon>
        <taxon>Mammalia</taxon>
        <taxon>Eutheria</taxon>
        <taxon>Laurasiatheria</taxon>
        <taxon>Chiroptera</taxon>
        <taxon>Yinpterochiroptera</taxon>
        <taxon>Pteropodoidea</taxon>
        <taxon>Pteropodidae</taxon>
        <taxon>Rousettinae</taxon>
        <taxon>Rousettus</taxon>
    </lineage>
</organism>
<protein>
    <submittedName>
        <fullName evidence="2">Uncharacterized protein</fullName>
    </submittedName>
</protein>
<proteinExistence type="predicted"/>
<keyword evidence="3" id="KW-1185">Reference proteome</keyword>
<comment type="caution">
    <text evidence="2">The sequence shown here is derived from an EMBL/GenBank/DDBJ whole genome shotgun (WGS) entry which is preliminary data.</text>
</comment>
<dbReference type="Proteomes" id="UP000593571">
    <property type="component" value="Unassembled WGS sequence"/>
</dbReference>
<reference evidence="2 3" key="1">
    <citation type="journal article" date="2020" name="Nature">
        <title>Six reference-quality genomes reveal evolution of bat adaptations.</title>
        <authorList>
            <person name="Jebb D."/>
            <person name="Huang Z."/>
            <person name="Pippel M."/>
            <person name="Hughes G.M."/>
            <person name="Lavrichenko K."/>
            <person name="Devanna P."/>
            <person name="Winkler S."/>
            <person name="Jermiin L.S."/>
            <person name="Skirmuntt E.C."/>
            <person name="Katzourakis A."/>
            <person name="Burkitt-Gray L."/>
            <person name="Ray D.A."/>
            <person name="Sullivan K.A.M."/>
            <person name="Roscito J.G."/>
            <person name="Kirilenko B.M."/>
            <person name="Davalos L.M."/>
            <person name="Corthals A.P."/>
            <person name="Power M.L."/>
            <person name="Jones G."/>
            <person name="Ransome R.D."/>
            <person name="Dechmann D.K.N."/>
            <person name="Locatelli A.G."/>
            <person name="Puechmaille S.J."/>
            <person name="Fedrigo O."/>
            <person name="Jarvis E.D."/>
            <person name="Hiller M."/>
            <person name="Vernes S.C."/>
            <person name="Myers E.W."/>
            <person name="Teeling E.C."/>
        </authorList>
    </citation>
    <scope>NUCLEOTIDE SEQUENCE [LARGE SCALE GENOMIC DNA]</scope>
    <source>
        <strain evidence="2">MRouAeg1</strain>
        <tissue evidence="2">Muscle</tissue>
    </source>
</reference>
<accession>A0A7J8JHX5</accession>
<evidence type="ECO:0000313" key="3">
    <source>
        <dbReference type="Proteomes" id="UP000593571"/>
    </source>
</evidence>
<dbReference type="EMBL" id="JACASE010000002">
    <property type="protein sequence ID" value="KAF6495682.1"/>
    <property type="molecule type" value="Genomic_DNA"/>
</dbReference>
<feature type="region of interest" description="Disordered" evidence="1">
    <location>
        <begin position="52"/>
        <end position="84"/>
    </location>
</feature>
<dbReference type="AlphaFoldDB" id="A0A7J8JHX5"/>
<sequence length="212" mass="21424">MPLAHPRAAHLVGGREMPGPGNRPWGCGVVSRPSARAGSASGLLSLRGSLGHSGVGSASGSPSRPPLPVPSPAGGFSSKGRGKGNVAPAVVAPCAVAIELTRKRTVRARPLPQAGGFLTLALARHFSSLGVREALKWERGPCRRRTSSVTDASRLAAAHPCAMPTSPSSVTNAQENRLPPGAGPQGGDEGPVPGGPKGKESPKQASIRVMKG</sequence>
<gene>
    <name evidence="2" type="ORF">HJG63_010089</name>
</gene>
<feature type="region of interest" description="Disordered" evidence="1">
    <location>
        <begin position="1"/>
        <end position="28"/>
    </location>
</feature>
<evidence type="ECO:0000313" key="2">
    <source>
        <dbReference type="EMBL" id="KAF6495682.1"/>
    </source>
</evidence>
<feature type="compositionally biased region" description="Polar residues" evidence="1">
    <location>
        <begin position="165"/>
        <end position="175"/>
    </location>
</feature>
<feature type="region of interest" description="Disordered" evidence="1">
    <location>
        <begin position="141"/>
        <end position="212"/>
    </location>
</feature>
<evidence type="ECO:0000256" key="1">
    <source>
        <dbReference type="SAM" id="MobiDB-lite"/>
    </source>
</evidence>